<name>A0ABP9PU01_9ACTN</name>
<dbReference type="RefSeq" id="WP_345460720.1">
    <property type="nucleotide sequence ID" value="NZ_BAABKG010000004.1"/>
</dbReference>
<organism evidence="1 2">
    <name type="scientific">Nocardioides marinquilinus</name>
    <dbReference type="NCBI Taxonomy" id="1210400"/>
    <lineage>
        <taxon>Bacteria</taxon>
        <taxon>Bacillati</taxon>
        <taxon>Actinomycetota</taxon>
        <taxon>Actinomycetes</taxon>
        <taxon>Propionibacteriales</taxon>
        <taxon>Nocardioidaceae</taxon>
        <taxon>Nocardioides</taxon>
    </lineage>
</organism>
<evidence type="ECO:0000313" key="2">
    <source>
        <dbReference type="Proteomes" id="UP001500221"/>
    </source>
</evidence>
<reference evidence="2" key="1">
    <citation type="journal article" date="2019" name="Int. J. Syst. Evol. Microbiol.">
        <title>The Global Catalogue of Microorganisms (GCM) 10K type strain sequencing project: providing services to taxonomists for standard genome sequencing and annotation.</title>
        <authorList>
            <consortium name="The Broad Institute Genomics Platform"/>
            <consortium name="The Broad Institute Genome Sequencing Center for Infectious Disease"/>
            <person name="Wu L."/>
            <person name="Ma J."/>
        </authorList>
    </citation>
    <scope>NUCLEOTIDE SEQUENCE [LARGE SCALE GENOMIC DNA]</scope>
    <source>
        <strain evidence="2">JCM 18459</strain>
    </source>
</reference>
<protein>
    <submittedName>
        <fullName evidence="1">Uncharacterized protein</fullName>
    </submittedName>
</protein>
<dbReference type="Proteomes" id="UP001500221">
    <property type="component" value="Unassembled WGS sequence"/>
</dbReference>
<proteinExistence type="predicted"/>
<keyword evidence="2" id="KW-1185">Reference proteome</keyword>
<comment type="caution">
    <text evidence="1">The sequence shown here is derived from an EMBL/GenBank/DDBJ whole genome shotgun (WGS) entry which is preliminary data.</text>
</comment>
<evidence type="ECO:0000313" key="1">
    <source>
        <dbReference type="EMBL" id="GAA5152161.1"/>
    </source>
</evidence>
<gene>
    <name evidence="1" type="ORF">GCM10023340_32030</name>
</gene>
<dbReference type="EMBL" id="BAABKG010000004">
    <property type="protein sequence ID" value="GAA5152161.1"/>
    <property type="molecule type" value="Genomic_DNA"/>
</dbReference>
<accession>A0ABP9PU01</accession>
<sequence length="129" mass="14335">MFTVDLGEVRKPRSGATGSRQILPTQMVEPWHRHEDLAFAVQTRHSKYSDDRTGSTCETCGRWKWLPISEGDAPIVASAVVAESDLIASPETFGDGLKSFRHLLVRRPLGETLVAASPRNWHLVEVQIA</sequence>